<accession>A0A3D5J1G5</accession>
<keyword evidence="1" id="KW-0479">Metal-binding</keyword>
<dbReference type="SUPFAM" id="SSF51182">
    <property type="entry name" value="RmlC-like cupins"/>
    <property type="match status" value="1"/>
</dbReference>
<evidence type="ECO:0000313" key="3">
    <source>
        <dbReference type="EMBL" id="HCV81794.1"/>
    </source>
</evidence>
<dbReference type="PANTHER" id="PTHR42742">
    <property type="entry name" value="TRANSCRIPTIONAL REPRESSOR MPRA"/>
    <property type="match status" value="1"/>
</dbReference>
<dbReference type="GO" id="GO:0046872">
    <property type="term" value="F:metal ion binding"/>
    <property type="evidence" value="ECO:0007669"/>
    <property type="project" value="UniProtKB-KW"/>
</dbReference>
<evidence type="ECO:0000256" key="2">
    <source>
        <dbReference type="ARBA" id="ARBA00022833"/>
    </source>
</evidence>
<dbReference type="PANTHER" id="PTHR42742:SF3">
    <property type="entry name" value="FRUCTOKINASE"/>
    <property type="match status" value="1"/>
</dbReference>
<keyword evidence="2" id="KW-0862">Zinc</keyword>
<dbReference type="Gene3D" id="2.60.120.10">
    <property type="entry name" value="Jelly Rolls"/>
    <property type="match status" value="2"/>
</dbReference>
<dbReference type="CDD" id="cd07010">
    <property type="entry name" value="cupin_PMI_type_I_N_bac"/>
    <property type="match status" value="1"/>
</dbReference>
<dbReference type="Proteomes" id="UP000264330">
    <property type="component" value="Unassembled WGS sequence"/>
</dbReference>
<dbReference type="InterPro" id="IPR011051">
    <property type="entry name" value="RmlC_Cupin_sf"/>
</dbReference>
<protein>
    <submittedName>
        <fullName evidence="3">Uncharacterized protein</fullName>
    </submittedName>
</protein>
<dbReference type="InterPro" id="IPR014710">
    <property type="entry name" value="RmlC-like_jellyroll"/>
</dbReference>
<evidence type="ECO:0000313" key="4">
    <source>
        <dbReference type="Proteomes" id="UP000264330"/>
    </source>
</evidence>
<organism evidence="3 4">
    <name type="scientific">Zunongwangia profunda</name>
    <dbReference type="NCBI Taxonomy" id="398743"/>
    <lineage>
        <taxon>Bacteria</taxon>
        <taxon>Pseudomonadati</taxon>
        <taxon>Bacteroidota</taxon>
        <taxon>Flavobacteriia</taxon>
        <taxon>Flavobacteriales</taxon>
        <taxon>Flavobacteriaceae</taxon>
        <taxon>Zunongwangia</taxon>
    </lineage>
</organism>
<evidence type="ECO:0000256" key="1">
    <source>
        <dbReference type="ARBA" id="ARBA00022723"/>
    </source>
</evidence>
<name>A0A3D5J1G5_9FLAO</name>
<dbReference type="AlphaFoldDB" id="A0A3D5J1G5"/>
<reference evidence="3 4" key="1">
    <citation type="journal article" date="2018" name="Nat. Biotechnol.">
        <title>A standardized bacterial taxonomy based on genome phylogeny substantially revises the tree of life.</title>
        <authorList>
            <person name="Parks D.H."/>
            <person name="Chuvochina M."/>
            <person name="Waite D.W."/>
            <person name="Rinke C."/>
            <person name="Skarshewski A."/>
            <person name="Chaumeil P.A."/>
            <person name="Hugenholtz P."/>
        </authorList>
    </citation>
    <scope>NUCLEOTIDE SEQUENCE [LARGE SCALE GENOMIC DNA]</scope>
    <source>
        <strain evidence="3">UBA9359</strain>
    </source>
</reference>
<sequence length="589" mass="67588">MIDLKREIRETSQIELPVKDKDEREGYNIYPSFNIGDSTINCGYDSLAKSLVGIPVLKIDGYVGVIFEAVKHQLNEAFSNLDIQAQWINVENALKEEKEIDTLVAPFLGGDDPVFGKLSTLDLIDFFDPSKLEALSKTTGKNPIIFYGTGAALVPVEGVNLFVEVSKNEIQYRSRAGAILNLGASKSFHPKKMYKRFYFVDWVVLNKHKNALKDRIDFMIDGQRSIEITWMTGDNWRKGIQEYVKNPIRVRPWFEPGAWGGHWIEKHIKGLSEDVINYAWSFELIVPENGVIFESSGYLLEFSFDFLMYHAGSKILGDDFETYQYEFPIRFDFLDTFDGGNLSIQCHPQKQYMKEHFGENITQEETYYILDRKNNAQVYLGFQEGVTPSGFQHALEESVRLNKELDILKYVQAFDAKKHGLYLIPPGTIHGSGTDNLVLEISSTPYIYTFKMYDWLRLDLDGKPRPINIERGMDNLVFERSGESVAKELIASPEILEENKNYILEHLATHSEHLYDVHRYTINTKVNIDTENKTHILSLVEGQKMLIKTSEKSFLFSYAESFIMPAIVGNYTIENLTDKPIKLIKAFIK</sequence>
<dbReference type="InterPro" id="IPR051804">
    <property type="entry name" value="Carb_Metab_Reg_Kinase/Isom"/>
</dbReference>
<comment type="caution">
    <text evidence="3">The sequence shown here is derived from an EMBL/GenBank/DDBJ whole genome shotgun (WGS) entry which is preliminary data.</text>
</comment>
<proteinExistence type="predicted"/>
<dbReference type="EMBL" id="DPMF01000281">
    <property type="protein sequence ID" value="HCV81794.1"/>
    <property type="molecule type" value="Genomic_DNA"/>
</dbReference>
<gene>
    <name evidence="3" type="ORF">DGQ38_12175</name>
</gene>